<proteinExistence type="predicted"/>
<protein>
    <submittedName>
        <fullName evidence="2">461_t:CDS:1</fullName>
    </submittedName>
</protein>
<feature type="non-terminal residue" evidence="2">
    <location>
        <position position="134"/>
    </location>
</feature>
<dbReference type="EMBL" id="CAJVPJ010001776">
    <property type="protein sequence ID" value="CAG8603311.1"/>
    <property type="molecule type" value="Genomic_DNA"/>
</dbReference>
<organism evidence="2 3">
    <name type="scientific">Paraglomus occultum</name>
    <dbReference type="NCBI Taxonomy" id="144539"/>
    <lineage>
        <taxon>Eukaryota</taxon>
        <taxon>Fungi</taxon>
        <taxon>Fungi incertae sedis</taxon>
        <taxon>Mucoromycota</taxon>
        <taxon>Glomeromycotina</taxon>
        <taxon>Glomeromycetes</taxon>
        <taxon>Paraglomerales</taxon>
        <taxon>Paraglomeraceae</taxon>
        <taxon>Paraglomus</taxon>
    </lineage>
</organism>
<dbReference type="OrthoDB" id="2438200at2759"/>
<reference evidence="2" key="1">
    <citation type="submission" date="2021-06" db="EMBL/GenBank/DDBJ databases">
        <authorList>
            <person name="Kallberg Y."/>
            <person name="Tangrot J."/>
            <person name="Rosling A."/>
        </authorList>
    </citation>
    <scope>NUCLEOTIDE SEQUENCE</scope>
    <source>
        <strain evidence="2">IA702</strain>
    </source>
</reference>
<dbReference type="Proteomes" id="UP000789572">
    <property type="component" value="Unassembled WGS sequence"/>
</dbReference>
<sequence>DPKPDYKIARNWESGHTKKQVYLYNPTFIGQGIGSISGGTSSKREAPVPENQNYNEVPKRAKIEDWFQPRTPPHQIYSRNAYPHWVQESRIMDYYLMIQKIVPYTKVHIGINESPVEASPSKASRTYDASKTFD</sequence>
<feature type="region of interest" description="Disordered" evidence="1">
    <location>
        <begin position="35"/>
        <end position="60"/>
    </location>
</feature>
<gene>
    <name evidence="2" type="ORF">POCULU_LOCUS7580</name>
</gene>
<comment type="caution">
    <text evidence="2">The sequence shown here is derived from an EMBL/GenBank/DDBJ whole genome shotgun (WGS) entry which is preliminary data.</text>
</comment>
<evidence type="ECO:0000256" key="1">
    <source>
        <dbReference type="SAM" id="MobiDB-lite"/>
    </source>
</evidence>
<evidence type="ECO:0000313" key="3">
    <source>
        <dbReference type="Proteomes" id="UP000789572"/>
    </source>
</evidence>
<keyword evidence="3" id="KW-1185">Reference proteome</keyword>
<accession>A0A9N9CIS2</accession>
<name>A0A9N9CIS2_9GLOM</name>
<evidence type="ECO:0000313" key="2">
    <source>
        <dbReference type="EMBL" id="CAG8603311.1"/>
    </source>
</evidence>
<dbReference type="AlphaFoldDB" id="A0A9N9CIS2"/>